<dbReference type="InParanoid" id="E5A7R1"/>
<evidence type="ECO:0000256" key="5">
    <source>
        <dbReference type="ARBA" id="ARBA00022833"/>
    </source>
</evidence>
<feature type="region of interest" description="Disordered" evidence="8">
    <location>
        <begin position="268"/>
        <end position="292"/>
    </location>
</feature>
<evidence type="ECO:0000256" key="8">
    <source>
        <dbReference type="SAM" id="MobiDB-lite"/>
    </source>
</evidence>
<feature type="domain" description="C2H2-type" evidence="9">
    <location>
        <begin position="330"/>
        <end position="373"/>
    </location>
</feature>
<evidence type="ECO:0000256" key="2">
    <source>
        <dbReference type="ARBA" id="ARBA00022723"/>
    </source>
</evidence>
<proteinExistence type="predicted"/>
<evidence type="ECO:0000256" key="6">
    <source>
        <dbReference type="ARBA" id="ARBA00023242"/>
    </source>
</evidence>
<dbReference type="GO" id="GO:0000981">
    <property type="term" value="F:DNA-binding transcription factor activity, RNA polymerase II-specific"/>
    <property type="evidence" value="ECO:0007669"/>
    <property type="project" value="InterPro"/>
</dbReference>
<keyword evidence="5" id="KW-0862">Zinc</keyword>
<protein>
    <recommendedName>
        <fullName evidence="9">C2H2-type domain-containing protein</fullName>
    </recommendedName>
</protein>
<dbReference type="STRING" id="985895.E5A7R1"/>
<dbReference type="SUPFAM" id="SSF57667">
    <property type="entry name" value="beta-beta-alpha zinc fingers"/>
    <property type="match status" value="1"/>
</dbReference>
<dbReference type="OrthoDB" id="10018191at2759"/>
<dbReference type="PROSITE" id="PS50157">
    <property type="entry name" value="ZINC_FINGER_C2H2_2"/>
    <property type="match status" value="1"/>
</dbReference>
<keyword evidence="3" id="KW-0677">Repeat</keyword>
<evidence type="ECO:0000313" key="11">
    <source>
        <dbReference type="Proteomes" id="UP000002668"/>
    </source>
</evidence>
<dbReference type="GO" id="GO:0000978">
    <property type="term" value="F:RNA polymerase II cis-regulatory region sequence-specific DNA binding"/>
    <property type="evidence" value="ECO:0007669"/>
    <property type="project" value="InterPro"/>
</dbReference>
<dbReference type="eggNOG" id="ENOG502SX67">
    <property type="taxonomic scope" value="Eukaryota"/>
</dbReference>
<dbReference type="AlphaFoldDB" id="E5A7R1"/>
<evidence type="ECO:0000259" key="9">
    <source>
        <dbReference type="PROSITE" id="PS50157"/>
    </source>
</evidence>
<organism evidence="10 11">
    <name type="scientific">Leptosphaeria maculans (strain JN3 / isolate v23.1.3 / race Av1-4-5-6-7-8)</name>
    <name type="common">Blackleg fungus</name>
    <name type="synonym">Phoma lingam</name>
    <dbReference type="NCBI Taxonomy" id="985895"/>
    <lineage>
        <taxon>Eukaryota</taxon>
        <taxon>Fungi</taxon>
        <taxon>Dikarya</taxon>
        <taxon>Ascomycota</taxon>
        <taxon>Pezizomycotina</taxon>
        <taxon>Dothideomycetes</taxon>
        <taxon>Pleosporomycetidae</taxon>
        <taxon>Pleosporales</taxon>
        <taxon>Pleosporineae</taxon>
        <taxon>Leptosphaeriaceae</taxon>
        <taxon>Plenodomus</taxon>
        <taxon>Plenodomus lingam/Leptosphaeria maculans species complex</taxon>
    </lineage>
</organism>
<dbReference type="VEuPathDB" id="FungiDB:LEMA_P088950.1"/>
<dbReference type="PROSITE" id="PS00028">
    <property type="entry name" value="ZINC_FINGER_C2H2_1"/>
    <property type="match status" value="1"/>
</dbReference>
<dbReference type="PANTHER" id="PTHR40626">
    <property type="entry name" value="MIP31509P"/>
    <property type="match status" value="1"/>
</dbReference>
<dbReference type="GO" id="GO:0000785">
    <property type="term" value="C:chromatin"/>
    <property type="evidence" value="ECO:0007669"/>
    <property type="project" value="TreeGrafter"/>
</dbReference>
<evidence type="ECO:0000256" key="1">
    <source>
        <dbReference type="ARBA" id="ARBA00004123"/>
    </source>
</evidence>
<accession>E5A7R1</accession>
<evidence type="ECO:0000256" key="3">
    <source>
        <dbReference type="ARBA" id="ARBA00022737"/>
    </source>
</evidence>
<dbReference type="InterPro" id="IPR036236">
    <property type="entry name" value="Znf_C2H2_sf"/>
</dbReference>
<gene>
    <name evidence="10" type="ORF">LEMA_P088950.1</name>
</gene>
<keyword evidence="2" id="KW-0479">Metal-binding</keyword>
<reference evidence="11" key="1">
    <citation type="journal article" date="2011" name="Nat. Commun.">
        <title>Effector diversification within compartments of the Leptosphaeria maculans genome affected by Repeat-Induced Point mutations.</title>
        <authorList>
            <person name="Rouxel T."/>
            <person name="Grandaubert J."/>
            <person name="Hane J.K."/>
            <person name="Hoede C."/>
            <person name="van de Wouw A.P."/>
            <person name="Couloux A."/>
            <person name="Dominguez V."/>
            <person name="Anthouard V."/>
            <person name="Bally P."/>
            <person name="Bourras S."/>
            <person name="Cozijnsen A.J."/>
            <person name="Ciuffetti L.M."/>
            <person name="Degrave A."/>
            <person name="Dilmaghani A."/>
            <person name="Duret L."/>
            <person name="Fudal I."/>
            <person name="Goodwin S.B."/>
            <person name="Gout L."/>
            <person name="Glaser N."/>
            <person name="Linglin J."/>
            <person name="Kema G.H.J."/>
            <person name="Lapalu N."/>
            <person name="Lawrence C.B."/>
            <person name="May K."/>
            <person name="Meyer M."/>
            <person name="Ollivier B."/>
            <person name="Poulain J."/>
            <person name="Schoch C.L."/>
            <person name="Simon A."/>
            <person name="Spatafora J.W."/>
            <person name="Stachowiak A."/>
            <person name="Turgeon B.G."/>
            <person name="Tyler B.M."/>
            <person name="Vincent D."/>
            <person name="Weissenbach J."/>
            <person name="Amselem J."/>
            <person name="Quesneville H."/>
            <person name="Oliver R.P."/>
            <person name="Wincker P."/>
            <person name="Balesdent M.-H."/>
            <person name="Howlett B.J."/>
        </authorList>
    </citation>
    <scope>NUCLEOTIDE SEQUENCE [LARGE SCALE GENOMIC DNA]</scope>
    <source>
        <strain evidence="11">JN3 / isolate v23.1.3 / race Av1-4-5-6-7-8</strain>
    </source>
</reference>
<dbReference type="Gene3D" id="3.30.160.60">
    <property type="entry name" value="Classic Zinc Finger"/>
    <property type="match status" value="1"/>
</dbReference>
<dbReference type="InterPro" id="IPR051059">
    <property type="entry name" value="VerF-like"/>
</dbReference>
<keyword evidence="6" id="KW-0539">Nucleus</keyword>
<keyword evidence="11" id="KW-1185">Reference proteome</keyword>
<dbReference type="GO" id="GO:0008270">
    <property type="term" value="F:zinc ion binding"/>
    <property type="evidence" value="ECO:0007669"/>
    <property type="project" value="UniProtKB-KW"/>
</dbReference>
<dbReference type="EMBL" id="FP929136">
    <property type="protein sequence ID" value="CBX99656.1"/>
    <property type="molecule type" value="Genomic_DNA"/>
</dbReference>
<comment type="subcellular location">
    <subcellularLocation>
        <location evidence="1">Nucleus</location>
    </subcellularLocation>
</comment>
<feature type="compositionally biased region" description="Basic residues" evidence="8">
    <location>
        <begin position="275"/>
        <end position="288"/>
    </location>
</feature>
<dbReference type="HOGENOM" id="CLU_536531_0_0_1"/>
<evidence type="ECO:0000256" key="7">
    <source>
        <dbReference type="PROSITE-ProRule" id="PRU00042"/>
    </source>
</evidence>
<dbReference type="InterPro" id="IPR013087">
    <property type="entry name" value="Znf_C2H2_type"/>
</dbReference>
<evidence type="ECO:0000256" key="4">
    <source>
        <dbReference type="ARBA" id="ARBA00022771"/>
    </source>
</evidence>
<sequence>MYARGGSNEAYQLSPAIHAAERRLTPHSPYKMDVRRNSDVSALSLSSSFSSYSSDFSVPPTPICARSPLTTESFDANAFDLSHHQSLNRLPLDFQQKQSGFDDSWSSFDASCNMGQNMPMRNFETFASHGNYLHSPGPTYVGLEATSAIPWCTPTSSTSYPTYEGHMSMDGLDVDHNTTMHSMWNMQLQQMQAVSASNTIVPQEAMLEGEIVRVDTPDISMEPYDDMDGPLPPSPQQVVFKHESSPSCIKSEGEFSDDCSRMKRSIRETRTGGKSIKREKRHGKVTKPKGKDKPFITKLWDGEIKFDRKYTQDPDSGKFRYADEEPRPKFQCKYPFDDDDASIPSNHPDICGKMFQRTEHRQRHRKTHSPSKEFPCLLCDKNFNRNDNCWAHGFTHVHRPGKKDGRNKKFSLRQVISVLTDPKHIDKLLKDWKKEVGKDYVAEDDEDDNEEFMDHVHTWNPDRSFRYIPEDAIEKIRAHRMPPNVWVSTQRSPCHICFMIPNQSDPSQSLPSSGMGSMKGPCIGVAAEANLDLEVHHRSQARMAGNGPTDAPNSHTSIGMARIATVVMANRYFRYPAT</sequence>
<dbReference type="Proteomes" id="UP000002668">
    <property type="component" value="Genome"/>
</dbReference>
<name>E5A7R1_LEPMJ</name>
<dbReference type="OMA" id="FNRNDNC"/>
<dbReference type="GO" id="GO:0005634">
    <property type="term" value="C:nucleus"/>
    <property type="evidence" value="ECO:0007669"/>
    <property type="project" value="UniProtKB-SubCell"/>
</dbReference>
<keyword evidence="4 7" id="KW-0863">Zinc-finger</keyword>
<evidence type="ECO:0000313" key="10">
    <source>
        <dbReference type="EMBL" id="CBX99656.1"/>
    </source>
</evidence>
<dbReference type="PANTHER" id="PTHR40626:SF11">
    <property type="entry name" value="ZINC FINGER PROTEIN YPR022C"/>
    <property type="match status" value="1"/>
</dbReference>